<dbReference type="Proteomes" id="UP001148662">
    <property type="component" value="Unassembled WGS sequence"/>
</dbReference>
<evidence type="ECO:0000313" key="1">
    <source>
        <dbReference type="EMBL" id="KAJ3523830.1"/>
    </source>
</evidence>
<name>A0ACC1RPT4_9APHY</name>
<sequence>MPSKYTVVDVLIELDNEPDRVPLTLRSLHEERNPMRGYYVAELVTKLLFDAASYYSPALVSYLACIAGEHDATFDSTICCGYYCDALLCLRETGFYVASADLPRRLRHQYLEEVVALCQERLLLSSEGPLRGGVPNDPLLYEEYRYAYARLLEAYYEVHTRFRGNLSPLDPTVQLAFHIWNRDNKNTSKAMKGMIVLTSISLVSGSREDRLRFFEKFGFGRQNIASRICRYLLRDSLDDSTCVHTVALISEYVHTKSEVLSLRERRTILRSLSVVCFREICMRPDGEHLRSMWDLSAMASCLIFTVCSRDDILAIFRGYSPARKVLQFIAASMFFITQQGDNTESLRSAVYSSTSRITFDCLKDMVHHVATLFPRLTTTCIVTRTVHQVWLPLLRLARNPEALQRVSFADWLETLPHNTGDTRFPQAWNVKHSWGKDAGCHWEHCLCSGIRPAHKLRICTGCFQVYYCNKECQRKDWNNGHREACGRSSLPLYWKPSQSLSEAYLCSRLKTTVPTALDDS</sequence>
<protein>
    <submittedName>
        <fullName evidence="1">Uncharacterized protein</fullName>
    </submittedName>
</protein>
<keyword evidence="2" id="KW-1185">Reference proteome</keyword>
<accession>A0ACC1RPT4</accession>
<reference evidence="1" key="1">
    <citation type="submission" date="2022-07" db="EMBL/GenBank/DDBJ databases">
        <title>Genome Sequence of Phlebia brevispora.</title>
        <authorList>
            <person name="Buettner E."/>
        </authorList>
    </citation>
    <scope>NUCLEOTIDE SEQUENCE</scope>
    <source>
        <strain evidence="1">MPL23</strain>
    </source>
</reference>
<gene>
    <name evidence="1" type="ORF">NM688_g8660</name>
</gene>
<organism evidence="1 2">
    <name type="scientific">Phlebia brevispora</name>
    <dbReference type="NCBI Taxonomy" id="194682"/>
    <lineage>
        <taxon>Eukaryota</taxon>
        <taxon>Fungi</taxon>
        <taxon>Dikarya</taxon>
        <taxon>Basidiomycota</taxon>
        <taxon>Agaricomycotina</taxon>
        <taxon>Agaricomycetes</taxon>
        <taxon>Polyporales</taxon>
        <taxon>Meruliaceae</taxon>
        <taxon>Phlebia</taxon>
    </lineage>
</organism>
<proteinExistence type="predicted"/>
<comment type="caution">
    <text evidence="1">The sequence shown here is derived from an EMBL/GenBank/DDBJ whole genome shotgun (WGS) entry which is preliminary data.</text>
</comment>
<evidence type="ECO:0000313" key="2">
    <source>
        <dbReference type="Proteomes" id="UP001148662"/>
    </source>
</evidence>
<dbReference type="EMBL" id="JANHOG010002399">
    <property type="protein sequence ID" value="KAJ3523830.1"/>
    <property type="molecule type" value="Genomic_DNA"/>
</dbReference>